<dbReference type="Pfam" id="PF00155">
    <property type="entry name" value="Aminotran_1_2"/>
    <property type="match status" value="1"/>
</dbReference>
<dbReference type="InterPro" id="IPR000524">
    <property type="entry name" value="Tscrpt_reg_HTH_GntR"/>
</dbReference>
<comment type="caution">
    <text evidence="7">The sequence shown here is derived from an EMBL/GenBank/DDBJ whole genome shotgun (WGS) entry which is preliminary data.</text>
</comment>
<dbReference type="Gene3D" id="3.40.640.10">
    <property type="entry name" value="Type I PLP-dependent aspartate aminotransferase-like (Major domain)"/>
    <property type="match status" value="1"/>
</dbReference>
<evidence type="ECO:0000256" key="4">
    <source>
        <dbReference type="ARBA" id="ARBA00023125"/>
    </source>
</evidence>
<evidence type="ECO:0000256" key="3">
    <source>
        <dbReference type="ARBA" id="ARBA00023015"/>
    </source>
</evidence>
<proteinExistence type="inferred from homology"/>
<keyword evidence="3" id="KW-0805">Transcription regulation</keyword>
<evidence type="ECO:0000256" key="5">
    <source>
        <dbReference type="ARBA" id="ARBA00023163"/>
    </source>
</evidence>
<protein>
    <submittedName>
        <fullName evidence="7">GntR family transcriptional regulator</fullName>
    </submittedName>
</protein>
<accession>A0A3D9HET2</accession>
<dbReference type="CDD" id="cd07377">
    <property type="entry name" value="WHTH_GntR"/>
    <property type="match status" value="1"/>
</dbReference>
<dbReference type="PANTHER" id="PTHR46577">
    <property type="entry name" value="HTH-TYPE TRANSCRIPTIONAL REGULATORY PROTEIN GABR"/>
    <property type="match status" value="1"/>
</dbReference>
<dbReference type="Pfam" id="PF00392">
    <property type="entry name" value="GntR"/>
    <property type="match status" value="1"/>
</dbReference>
<organism evidence="7 8">
    <name type="scientific">Aestuariispira insulae</name>
    <dbReference type="NCBI Taxonomy" id="1461337"/>
    <lineage>
        <taxon>Bacteria</taxon>
        <taxon>Pseudomonadati</taxon>
        <taxon>Pseudomonadota</taxon>
        <taxon>Alphaproteobacteria</taxon>
        <taxon>Rhodospirillales</taxon>
        <taxon>Kiloniellaceae</taxon>
        <taxon>Aestuariispira</taxon>
    </lineage>
</organism>
<dbReference type="GO" id="GO:0003677">
    <property type="term" value="F:DNA binding"/>
    <property type="evidence" value="ECO:0007669"/>
    <property type="project" value="UniProtKB-KW"/>
</dbReference>
<keyword evidence="5" id="KW-0804">Transcription</keyword>
<dbReference type="RefSeq" id="WP_115937625.1">
    <property type="nucleotide sequence ID" value="NZ_QRDW01000008.1"/>
</dbReference>
<keyword evidence="2" id="KW-0663">Pyridoxal phosphate</keyword>
<dbReference type="GO" id="GO:0030170">
    <property type="term" value="F:pyridoxal phosphate binding"/>
    <property type="evidence" value="ECO:0007669"/>
    <property type="project" value="InterPro"/>
</dbReference>
<evidence type="ECO:0000313" key="7">
    <source>
        <dbReference type="EMBL" id="RED47987.1"/>
    </source>
</evidence>
<evidence type="ECO:0000256" key="1">
    <source>
        <dbReference type="ARBA" id="ARBA00005384"/>
    </source>
</evidence>
<dbReference type="SMART" id="SM00345">
    <property type="entry name" value="HTH_GNTR"/>
    <property type="match status" value="1"/>
</dbReference>
<evidence type="ECO:0000313" key="8">
    <source>
        <dbReference type="Proteomes" id="UP000256845"/>
    </source>
</evidence>
<dbReference type="SUPFAM" id="SSF53383">
    <property type="entry name" value="PLP-dependent transferases"/>
    <property type="match status" value="1"/>
</dbReference>
<dbReference type="Gene3D" id="1.10.10.10">
    <property type="entry name" value="Winged helix-like DNA-binding domain superfamily/Winged helix DNA-binding domain"/>
    <property type="match status" value="1"/>
</dbReference>
<dbReference type="InterPro" id="IPR015424">
    <property type="entry name" value="PyrdxlP-dep_Trfase"/>
</dbReference>
<comment type="similarity">
    <text evidence="1">In the C-terminal section; belongs to the class-I pyridoxal-phosphate-dependent aminotransferase family.</text>
</comment>
<keyword evidence="4" id="KW-0238">DNA-binding</keyword>
<dbReference type="EMBL" id="QRDW01000008">
    <property type="protein sequence ID" value="RED47987.1"/>
    <property type="molecule type" value="Genomic_DNA"/>
</dbReference>
<dbReference type="Proteomes" id="UP000256845">
    <property type="component" value="Unassembled WGS sequence"/>
</dbReference>
<dbReference type="InterPro" id="IPR004839">
    <property type="entry name" value="Aminotransferase_I/II_large"/>
</dbReference>
<dbReference type="InterPro" id="IPR015422">
    <property type="entry name" value="PyrdxlP-dep_Trfase_small"/>
</dbReference>
<dbReference type="PROSITE" id="PS50949">
    <property type="entry name" value="HTH_GNTR"/>
    <property type="match status" value="1"/>
</dbReference>
<reference evidence="7 8" key="1">
    <citation type="submission" date="2018-07" db="EMBL/GenBank/DDBJ databases">
        <title>Genomic Encyclopedia of Type Strains, Phase III (KMG-III): the genomes of soil and plant-associated and newly described type strains.</title>
        <authorList>
            <person name="Whitman W."/>
        </authorList>
    </citation>
    <scope>NUCLEOTIDE SEQUENCE [LARGE SCALE GENOMIC DNA]</scope>
    <source>
        <strain evidence="7 8">CECT 8488</strain>
    </source>
</reference>
<dbReference type="CDD" id="cd00609">
    <property type="entry name" value="AAT_like"/>
    <property type="match status" value="1"/>
</dbReference>
<dbReference type="SUPFAM" id="SSF46785">
    <property type="entry name" value="Winged helix' DNA-binding domain"/>
    <property type="match status" value="1"/>
</dbReference>
<dbReference type="OrthoDB" id="9802328at2"/>
<dbReference type="AlphaFoldDB" id="A0A3D9HET2"/>
<evidence type="ECO:0000256" key="2">
    <source>
        <dbReference type="ARBA" id="ARBA00022898"/>
    </source>
</evidence>
<dbReference type="PANTHER" id="PTHR46577:SF2">
    <property type="entry name" value="TRANSCRIPTIONAL REGULATORY PROTEIN"/>
    <property type="match status" value="1"/>
</dbReference>
<name>A0A3D9HET2_9PROT</name>
<gene>
    <name evidence="7" type="ORF">DFP90_1084</name>
</gene>
<dbReference type="Gene3D" id="3.90.1150.10">
    <property type="entry name" value="Aspartate Aminotransferase, domain 1"/>
    <property type="match status" value="1"/>
</dbReference>
<dbReference type="InterPro" id="IPR015421">
    <property type="entry name" value="PyrdxlP-dep_Trfase_major"/>
</dbReference>
<feature type="domain" description="HTH gntR-type" evidence="6">
    <location>
        <begin position="1"/>
        <end position="69"/>
    </location>
</feature>
<evidence type="ECO:0000259" key="6">
    <source>
        <dbReference type="PROSITE" id="PS50949"/>
    </source>
</evidence>
<dbReference type="GO" id="GO:0003700">
    <property type="term" value="F:DNA-binding transcription factor activity"/>
    <property type="evidence" value="ECO:0007669"/>
    <property type="project" value="InterPro"/>
</dbReference>
<dbReference type="InterPro" id="IPR051446">
    <property type="entry name" value="HTH_trans_reg/aminotransferase"/>
</dbReference>
<keyword evidence="8" id="KW-1185">Reference proteome</keyword>
<dbReference type="InterPro" id="IPR036388">
    <property type="entry name" value="WH-like_DNA-bd_sf"/>
</dbReference>
<sequence length="465" mass="51535">MAKYQDVIRHIEDQREQGLLAAGDRLPSLRAMAGQMNIGLNTVIRAYQELEADGTITAYDRSGFVLCSDNLSRNEEANLPDPEFVGVFHLARKVMEQASNSTLLPMGSAHPCVNFPAVRRLYGDIARSARDQLDQPNGYQLPPGLADLRKHLGRISLQEAAYLPPDDVLVTQGAQQAISIALQEITRPGDIVLVNAPCYFGTLLSLEALELKVIEIPADPVHGMDINALRDALKKWPVKALLLNPTVNNPAGYSLPEENRRAIMAKTGDLPIIEDDCFAMLHMDEIPPSLKSMDLAGRVIYCSSLSKCLDSRLRLGWIAAGRYQEAIAKKLMLTGLGGVNLMQLGIARFLSSGQFRRHLDRVRRSYHQRAQAVRRRLAETPHWRGRIHRSDGGFLLWITLPPGTDGDAIYRHAQAARIGIAPGSIFSTTGQFKNCIRLNIAHYEDNPHWQDGLDRLGEIIAAHTV</sequence>
<dbReference type="InterPro" id="IPR036390">
    <property type="entry name" value="WH_DNA-bd_sf"/>
</dbReference>